<evidence type="ECO:0000256" key="2">
    <source>
        <dbReference type="SAM" id="Phobius"/>
    </source>
</evidence>
<feature type="compositionally biased region" description="Low complexity" evidence="1">
    <location>
        <begin position="387"/>
        <end position="411"/>
    </location>
</feature>
<keyword evidence="2" id="KW-1133">Transmembrane helix</keyword>
<feature type="compositionally biased region" description="Low complexity" evidence="1">
    <location>
        <begin position="424"/>
        <end position="481"/>
    </location>
</feature>
<evidence type="ECO:0000256" key="1">
    <source>
        <dbReference type="SAM" id="MobiDB-lite"/>
    </source>
</evidence>
<feature type="compositionally biased region" description="Polar residues" evidence="1">
    <location>
        <begin position="412"/>
        <end position="421"/>
    </location>
</feature>
<feature type="compositionally biased region" description="Polar residues" evidence="1">
    <location>
        <begin position="318"/>
        <end position="327"/>
    </location>
</feature>
<dbReference type="EMBL" id="MIGC01001241">
    <property type="protein sequence ID" value="PHJ23194.1"/>
    <property type="molecule type" value="Genomic_DNA"/>
</dbReference>
<name>A0A2C6L710_9APIC</name>
<dbReference type="GeneID" id="94426361"/>
<feature type="region of interest" description="Disordered" evidence="1">
    <location>
        <begin position="71"/>
        <end position="90"/>
    </location>
</feature>
<evidence type="ECO:0008006" key="5">
    <source>
        <dbReference type="Google" id="ProtNLM"/>
    </source>
</evidence>
<feature type="region of interest" description="Disordered" evidence="1">
    <location>
        <begin position="307"/>
        <end position="334"/>
    </location>
</feature>
<accession>A0A2C6L710</accession>
<proteinExistence type="predicted"/>
<feature type="region of interest" description="Disordered" evidence="1">
    <location>
        <begin position="356"/>
        <end position="521"/>
    </location>
</feature>
<dbReference type="RefSeq" id="XP_067924871.1">
    <property type="nucleotide sequence ID" value="XM_068063150.1"/>
</dbReference>
<feature type="region of interest" description="Disordered" evidence="1">
    <location>
        <begin position="107"/>
        <end position="138"/>
    </location>
</feature>
<keyword evidence="2" id="KW-0812">Transmembrane</keyword>
<dbReference type="AlphaFoldDB" id="A0A2C6L710"/>
<evidence type="ECO:0000313" key="3">
    <source>
        <dbReference type="EMBL" id="PHJ23194.1"/>
    </source>
</evidence>
<feature type="compositionally biased region" description="Polar residues" evidence="1">
    <location>
        <begin position="235"/>
        <end position="245"/>
    </location>
</feature>
<keyword evidence="2" id="KW-0472">Membrane</keyword>
<feature type="transmembrane region" description="Helical" evidence="2">
    <location>
        <begin position="41"/>
        <end position="61"/>
    </location>
</feature>
<organism evidence="3 4">
    <name type="scientific">Cystoisospora suis</name>
    <dbReference type="NCBI Taxonomy" id="483139"/>
    <lineage>
        <taxon>Eukaryota</taxon>
        <taxon>Sar</taxon>
        <taxon>Alveolata</taxon>
        <taxon>Apicomplexa</taxon>
        <taxon>Conoidasida</taxon>
        <taxon>Coccidia</taxon>
        <taxon>Eucoccidiorida</taxon>
        <taxon>Eimeriorina</taxon>
        <taxon>Sarcocystidae</taxon>
        <taxon>Cystoisospora</taxon>
    </lineage>
</organism>
<keyword evidence="4" id="KW-1185">Reference proteome</keyword>
<evidence type="ECO:0000313" key="4">
    <source>
        <dbReference type="Proteomes" id="UP000221165"/>
    </source>
</evidence>
<dbReference type="VEuPathDB" id="ToxoDB:CSUI_002952"/>
<gene>
    <name evidence="3" type="ORF">CSUI_002952</name>
</gene>
<sequence length="586" mass="57493">MGSKKQRSPRPPCCLPSCTTNGRGSWSVYTLPSSSSSFRRCFFLVFLGVLCCLCLVSLLLIGEEVTCLSPSGVQRHHNPASSSSIPPHRRSRGKHFISLIQEKTQTHPVGADGRRLAGEESKTTQEGELSQHGIRGTGKDNIDLAHKVPVAFVHWEAQSHLQPISSHIQIFETPALEPPPPSTGETKTPPITPVASSIPLSPPSVTPTPPVSSPSPLPIPAAAPPSNGAAVGAAQPSTAAPTVSPSLPLQPQGGAIGGGGGIPPSSPAVVVPQSPGIVVKTEETPHLNQGMAGVGVSPVPGIVAGPSASPPDAVVSATAPSTSQGSPISGAPSLGVSPNPLMVTLLPEGSPAATPIVSATPSVPPQPAGNAGVGALTGGSPSLSPLAVSGTVPGASGSPAPAASSPALTPGQGETTANNPGAVSPGTSSSPSTNTSPSSDASQASTTGGSPPSSSTSPTGPSASGGVTTPSQEGQAAPASGATGGAPSGPPAPSTEGAGENAGTLPLSPSPSETAPSPGLAQAALGNGAVLSGLSKNVGELILRPDGTHAIVGGDLLRAHHDKNVAEIEARLQEAEAERDLAAPPF</sequence>
<feature type="compositionally biased region" description="Basic and acidic residues" evidence="1">
    <location>
        <begin position="112"/>
        <end position="125"/>
    </location>
</feature>
<comment type="caution">
    <text evidence="3">The sequence shown here is derived from an EMBL/GenBank/DDBJ whole genome shotgun (WGS) entry which is preliminary data.</text>
</comment>
<feature type="region of interest" description="Disordered" evidence="1">
    <location>
        <begin position="173"/>
        <end position="245"/>
    </location>
</feature>
<reference evidence="3 4" key="1">
    <citation type="journal article" date="2017" name="Int. J. Parasitol.">
        <title>The genome of the protozoan parasite Cystoisospora suis and a reverse vaccinology approach to identify vaccine candidates.</title>
        <authorList>
            <person name="Palmieri N."/>
            <person name="Shrestha A."/>
            <person name="Ruttkowski B."/>
            <person name="Beck T."/>
            <person name="Vogl C."/>
            <person name="Tomley F."/>
            <person name="Blake D.P."/>
            <person name="Joachim A."/>
        </authorList>
    </citation>
    <scope>NUCLEOTIDE SEQUENCE [LARGE SCALE GENOMIC DNA]</scope>
    <source>
        <strain evidence="3 4">Wien I</strain>
    </source>
</reference>
<dbReference type="Proteomes" id="UP000221165">
    <property type="component" value="Unassembled WGS sequence"/>
</dbReference>
<feature type="compositionally biased region" description="Pro residues" evidence="1">
    <location>
        <begin position="200"/>
        <end position="223"/>
    </location>
</feature>
<protein>
    <recommendedName>
        <fullName evidence="5">Transmembrane protein</fullName>
    </recommendedName>
</protein>